<name>A0ABV7IR59_9SPHN</name>
<dbReference type="PRINTS" id="PR00081">
    <property type="entry name" value="GDHRDH"/>
</dbReference>
<dbReference type="InterPro" id="IPR002347">
    <property type="entry name" value="SDR_fam"/>
</dbReference>
<reference evidence="3" key="1">
    <citation type="journal article" date="2019" name="Int. J. Syst. Evol. Microbiol.">
        <title>The Global Catalogue of Microorganisms (GCM) 10K type strain sequencing project: providing services to taxonomists for standard genome sequencing and annotation.</title>
        <authorList>
            <consortium name="The Broad Institute Genomics Platform"/>
            <consortium name="The Broad Institute Genome Sequencing Center for Infectious Disease"/>
            <person name="Wu L."/>
            <person name="Ma J."/>
        </authorList>
    </citation>
    <scope>NUCLEOTIDE SEQUENCE [LARGE SCALE GENOMIC DNA]</scope>
    <source>
        <strain evidence="3">KCTC 42984</strain>
    </source>
</reference>
<dbReference type="Proteomes" id="UP001595604">
    <property type="component" value="Unassembled WGS sequence"/>
</dbReference>
<comment type="similarity">
    <text evidence="1">Belongs to the short-chain dehydrogenases/reductases (SDR) family.</text>
</comment>
<dbReference type="EC" id="1.1.1.-" evidence="2"/>
<evidence type="ECO:0000313" key="3">
    <source>
        <dbReference type="Proteomes" id="UP001595604"/>
    </source>
</evidence>
<dbReference type="PANTHER" id="PTHR42879:SF6">
    <property type="entry name" value="NADPH-DEPENDENT REDUCTASE BACG"/>
    <property type="match status" value="1"/>
</dbReference>
<keyword evidence="2" id="KW-0560">Oxidoreductase</keyword>
<protein>
    <submittedName>
        <fullName evidence="2">SDR family NAD(P)-dependent oxidoreductase</fullName>
        <ecNumber evidence="2">1.1.1.-</ecNumber>
    </submittedName>
</protein>
<gene>
    <name evidence="2" type="ORF">ACFOD9_00355</name>
</gene>
<dbReference type="Gene3D" id="3.40.50.720">
    <property type="entry name" value="NAD(P)-binding Rossmann-like Domain"/>
    <property type="match status" value="1"/>
</dbReference>
<dbReference type="GO" id="GO:0016491">
    <property type="term" value="F:oxidoreductase activity"/>
    <property type="evidence" value="ECO:0007669"/>
    <property type="project" value="UniProtKB-KW"/>
</dbReference>
<dbReference type="InterPro" id="IPR050259">
    <property type="entry name" value="SDR"/>
</dbReference>
<proteinExistence type="inferred from homology"/>
<dbReference type="EMBL" id="JBHRTQ010000001">
    <property type="protein sequence ID" value="MFC3172692.1"/>
    <property type="molecule type" value="Genomic_DNA"/>
</dbReference>
<dbReference type="CDD" id="cd05233">
    <property type="entry name" value="SDR_c"/>
    <property type="match status" value="1"/>
</dbReference>
<comment type="caution">
    <text evidence="2">The sequence shown here is derived from an EMBL/GenBank/DDBJ whole genome shotgun (WGS) entry which is preliminary data.</text>
</comment>
<dbReference type="Pfam" id="PF13561">
    <property type="entry name" value="adh_short_C2"/>
    <property type="match status" value="1"/>
</dbReference>
<evidence type="ECO:0000256" key="1">
    <source>
        <dbReference type="ARBA" id="ARBA00006484"/>
    </source>
</evidence>
<organism evidence="2 3">
    <name type="scientific">Novosphingobium bradum</name>
    <dbReference type="NCBI Taxonomy" id="1737444"/>
    <lineage>
        <taxon>Bacteria</taxon>
        <taxon>Pseudomonadati</taxon>
        <taxon>Pseudomonadota</taxon>
        <taxon>Alphaproteobacteria</taxon>
        <taxon>Sphingomonadales</taxon>
        <taxon>Sphingomonadaceae</taxon>
        <taxon>Novosphingobium</taxon>
    </lineage>
</organism>
<evidence type="ECO:0000313" key="2">
    <source>
        <dbReference type="EMBL" id="MFC3172692.1"/>
    </source>
</evidence>
<keyword evidence="3" id="KW-1185">Reference proteome</keyword>
<dbReference type="InterPro" id="IPR036291">
    <property type="entry name" value="NAD(P)-bd_dom_sf"/>
</dbReference>
<sequence>MDLGLKDAVVVVQGGSRGMGRASAECFARDGARVGILGRTQADLDEAVAALKALGAADAAAFRCDVGKPDEVEAAFAAIGARWGHINTLVNVSGPDSTGTFDELSDEDWLAVVNAGTLGMVRCVRAALPLMRKAEWGRIVNFAAHSVKRQSPTLIGYTADKAMIVSVTKNLSMTLAREGILANTVCPGSFASPALKGFVARVGGDPDDLHDIMRKIDEHFGHPAFMPRAGDPAEMGPVVAFLGSKVNSYMTGAMINVDGGSDFS</sequence>
<dbReference type="RefSeq" id="WP_379508089.1">
    <property type="nucleotide sequence ID" value="NZ_JBHRTQ010000001.1"/>
</dbReference>
<dbReference type="PANTHER" id="PTHR42879">
    <property type="entry name" value="3-OXOACYL-(ACYL-CARRIER-PROTEIN) REDUCTASE"/>
    <property type="match status" value="1"/>
</dbReference>
<accession>A0ABV7IR59</accession>
<dbReference type="SUPFAM" id="SSF51735">
    <property type="entry name" value="NAD(P)-binding Rossmann-fold domains"/>
    <property type="match status" value="1"/>
</dbReference>